<reference evidence="2 3" key="1">
    <citation type="submission" date="2018-06" db="EMBL/GenBank/DDBJ databases">
        <title>Genomic Encyclopedia of Type Strains, Phase III (KMG-III): the genomes of soil and plant-associated and newly described type strains.</title>
        <authorList>
            <person name="Whitman W."/>
        </authorList>
    </citation>
    <scope>NUCLEOTIDE SEQUENCE [LARGE SCALE GENOMIC DNA]</scope>
    <source>
        <strain evidence="2 3">ORS 1419</strain>
    </source>
</reference>
<feature type="transmembrane region" description="Helical" evidence="1">
    <location>
        <begin position="40"/>
        <end position="57"/>
    </location>
</feature>
<keyword evidence="1" id="KW-0812">Transmembrane</keyword>
<evidence type="ECO:0000313" key="2">
    <source>
        <dbReference type="EMBL" id="PYE86907.1"/>
    </source>
</evidence>
<keyword evidence="1" id="KW-0472">Membrane</keyword>
<proteinExistence type="predicted"/>
<sequence>MIDLSGIGILIFAALGAAVGALLIIPLAIASFWIDGLMSWAWIAPVAGLLIGSMFGARAP</sequence>
<dbReference type="EMBL" id="QJTF01000018">
    <property type="protein sequence ID" value="PYE86907.1"/>
    <property type="molecule type" value="Genomic_DNA"/>
</dbReference>
<keyword evidence="1" id="KW-1133">Transmembrane helix</keyword>
<dbReference type="Proteomes" id="UP000247454">
    <property type="component" value="Unassembled WGS sequence"/>
</dbReference>
<accession>A0A318T267</accession>
<name>A0A318T267_9HYPH</name>
<evidence type="ECO:0000313" key="3">
    <source>
        <dbReference type="Proteomes" id="UP000247454"/>
    </source>
</evidence>
<protein>
    <submittedName>
        <fullName evidence="2">Uncharacterized protein</fullName>
    </submittedName>
</protein>
<comment type="caution">
    <text evidence="2">The sequence shown here is derived from an EMBL/GenBank/DDBJ whole genome shotgun (WGS) entry which is preliminary data.</text>
</comment>
<keyword evidence="3" id="KW-1185">Reference proteome</keyword>
<organism evidence="2 3">
    <name type="scientific">Phyllobacterium leguminum</name>
    <dbReference type="NCBI Taxonomy" id="314237"/>
    <lineage>
        <taxon>Bacteria</taxon>
        <taxon>Pseudomonadati</taxon>
        <taxon>Pseudomonadota</taxon>
        <taxon>Alphaproteobacteria</taxon>
        <taxon>Hyphomicrobiales</taxon>
        <taxon>Phyllobacteriaceae</taxon>
        <taxon>Phyllobacterium</taxon>
    </lineage>
</organism>
<dbReference type="AlphaFoldDB" id="A0A318T267"/>
<feature type="transmembrane region" description="Helical" evidence="1">
    <location>
        <begin position="7"/>
        <end position="34"/>
    </location>
</feature>
<gene>
    <name evidence="2" type="ORF">C7477_11845</name>
</gene>
<evidence type="ECO:0000256" key="1">
    <source>
        <dbReference type="SAM" id="Phobius"/>
    </source>
</evidence>